<name>A0A1Y6M0M2_ZYMTR</name>
<accession>A0A1Y6M0M2</accession>
<protein>
    <recommendedName>
        <fullName evidence="4">Hydrophobin</fullName>
    </recommendedName>
</protein>
<reference evidence="2 3" key="1">
    <citation type="submission" date="2016-10" db="EMBL/GenBank/DDBJ databases">
        <authorList>
            <person name="Varghese N."/>
        </authorList>
    </citation>
    <scope>NUCLEOTIDE SEQUENCE [LARGE SCALE GENOMIC DNA]</scope>
</reference>
<proteinExistence type="predicted"/>
<evidence type="ECO:0008006" key="4">
    <source>
        <dbReference type="Google" id="ProtNLM"/>
    </source>
</evidence>
<evidence type="ECO:0000256" key="1">
    <source>
        <dbReference type="SAM" id="SignalP"/>
    </source>
</evidence>
<feature type="signal peptide" evidence="1">
    <location>
        <begin position="1"/>
        <end position="18"/>
    </location>
</feature>
<feature type="chain" id="PRO_5012622154" description="Hydrophobin" evidence="1">
    <location>
        <begin position="19"/>
        <end position="123"/>
    </location>
</feature>
<sequence length="123" mass="13589">MRFIGVLAAALTIGAVSARCPLVGTYCGAGGATCCLPMVCVYDRGRNRCHHNCEGNAGLPQKPCTLYLGFRLLCRNLFRRSMSEIELVILSDLKRGRPGFDSPSERRIFLPFFLSKCRSASRK</sequence>
<keyword evidence="1" id="KW-0732">Signal</keyword>
<evidence type="ECO:0000313" key="3">
    <source>
        <dbReference type="Proteomes" id="UP000215453"/>
    </source>
</evidence>
<organism evidence="2 3">
    <name type="scientific">Zymoseptoria tritici ST99CH_1A5</name>
    <dbReference type="NCBI Taxonomy" id="1276529"/>
    <lineage>
        <taxon>Eukaryota</taxon>
        <taxon>Fungi</taxon>
        <taxon>Dikarya</taxon>
        <taxon>Ascomycota</taxon>
        <taxon>Pezizomycotina</taxon>
        <taxon>Dothideomycetes</taxon>
        <taxon>Dothideomycetidae</taxon>
        <taxon>Mycosphaerellales</taxon>
        <taxon>Mycosphaerellaceae</taxon>
        <taxon>Zymoseptoria</taxon>
    </lineage>
</organism>
<dbReference type="AlphaFoldDB" id="A0A1Y6M0M2"/>
<dbReference type="Proteomes" id="UP000215453">
    <property type="component" value="Chromosome 12"/>
</dbReference>
<gene>
    <name evidence="2" type="ORF">ZT1A5_G10685</name>
</gene>
<evidence type="ECO:0000313" key="2">
    <source>
        <dbReference type="EMBL" id="SMY29238.1"/>
    </source>
</evidence>
<dbReference type="EMBL" id="LT882687">
    <property type="protein sequence ID" value="SMY29238.1"/>
    <property type="molecule type" value="Genomic_DNA"/>
</dbReference>